<accession>A0A6C0I436</accession>
<sequence length="457" mass="53215">MFVEVSIGEAVDKYSILEIKKRNISDPSKLVQVEKELEALASCKPYIEKMPSQYKWLTYINEGIWSMTDKVKSMNVLDNCQEFADISNKIFDFNQRRFRAKKMFNALDGIQEQKSYGAIICVIRVDSLETFYRRLPEINYLSLIYDYVIFDCLPDVVDRVYTIYNGSSFLRELTNVEYKSIIHYTLSQISLDSQDTRNIFEFSPIHYISGGMLGDFIQGLSVIAERFYAEGRQGILYAAEEQHGHGCFNFRHGLEGTYKDTYEMISQQVWCKEYKMYDNSMPLSFVNLNSWRYDNDSLLYKTNWHAIYKVYYGVEWGKHQWITLTENMLQDSENHLCRNKVLINIAPYRFSPFINYELLISTYGKDSLIFIAHNKRDYDVFKENTGLDITYYSPTSFTDLCIALSSSSLFLGGLSAPLTVGHALSIKRSICLSNTSDDAHNVNNPYWEDCIDNHFLF</sequence>
<dbReference type="EMBL" id="MN740084">
    <property type="protein sequence ID" value="QHT87137.1"/>
    <property type="molecule type" value="Genomic_DNA"/>
</dbReference>
<name>A0A6C0I436_9ZZZZ</name>
<reference evidence="1" key="1">
    <citation type="journal article" date="2020" name="Nature">
        <title>Giant virus diversity and host interactions through global metagenomics.</title>
        <authorList>
            <person name="Schulz F."/>
            <person name="Roux S."/>
            <person name="Paez-Espino D."/>
            <person name="Jungbluth S."/>
            <person name="Walsh D.A."/>
            <person name="Denef V.J."/>
            <person name="McMahon K.D."/>
            <person name="Konstantinidis K.T."/>
            <person name="Eloe-Fadrosh E.A."/>
            <person name="Kyrpides N.C."/>
            <person name="Woyke T."/>
        </authorList>
    </citation>
    <scope>NUCLEOTIDE SEQUENCE</scope>
    <source>
        <strain evidence="1">GVMAG-M-3300023184-190</strain>
    </source>
</reference>
<proteinExistence type="predicted"/>
<organism evidence="1">
    <name type="scientific">viral metagenome</name>
    <dbReference type="NCBI Taxonomy" id="1070528"/>
    <lineage>
        <taxon>unclassified sequences</taxon>
        <taxon>metagenomes</taxon>
        <taxon>organismal metagenomes</taxon>
    </lineage>
</organism>
<evidence type="ECO:0000313" key="1">
    <source>
        <dbReference type="EMBL" id="QHT87137.1"/>
    </source>
</evidence>
<protein>
    <submittedName>
        <fullName evidence="1">Uncharacterized protein</fullName>
    </submittedName>
</protein>
<dbReference type="AlphaFoldDB" id="A0A6C0I436"/>